<comment type="caution">
    <text evidence="1">The sequence shown here is derived from an EMBL/GenBank/DDBJ whole genome shotgun (WGS) entry which is preliminary data.</text>
</comment>
<name>A0ABX3D898_9VIBR</name>
<gene>
    <name evidence="1" type="ORF">BI375_05880</name>
</gene>
<proteinExistence type="predicted"/>
<sequence>MEIEFNPQIHVRKSTCKKCWANGYRGIQAQIKYRSNGLCPRCRVDINATHWRNKQEANNGE</sequence>
<dbReference type="EMBL" id="MKFT01000012">
    <property type="protein sequence ID" value="OHY92987.1"/>
    <property type="molecule type" value="Genomic_DNA"/>
</dbReference>
<keyword evidence="2" id="KW-1185">Reference proteome</keyword>
<dbReference type="Proteomes" id="UP000180133">
    <property type="component" value="Unassembled WGS sequence"/>
</dbReference>
<accession>A0ABX3D898</accession>
<reference evidence="1 2" key="1">
    <citation type="submission" date="2016-09" db="EMBL/GenBank/DDBJ databases">
        <title>Isolation, identification and antibiotic sensitivity analysis of bacterial pathogen from juvenile Hippocampus erectus with tail-rotted disease.</title>
        <authorList>
            <person name="Yang Q."/>
        </authorList>
    </citation>
    <scope>NUCLEOTIDE SEQUENCE [LARGE SCALE GENOMIC DNA]</scope>
    <source>
        <strain evidence="1 2">HM-10</strain>
    </source>
</reference>
<evidence type="ECO:0008006" key="3">
    <source>
        <dbReference type="Google" id="ProtNLM"/>
    </source>
</evidence>
<protein>
    <recommendedName>
        <fullName evidence="3">Transposase zinc-ribbon domain-containing protein</fullName>
    </recommendedName>
</protein>
<organism evidence="1 2">
    <name type="scientific">Vibrio rotiferianus</name>
    <dbReference type="NCBI Taxonomy" id="190895"/>
    <lineage>
        <taxon>Bacteria</taxon>
        <taxon>Pseudomonadati</taxon>
        <taxon>Pseudomonadota</taxon>
        <taxon>Gammaproteobacteria</taxon>
        <taxon>Vibrionales</taxon>
        <taxon>Vibrionaceae</taxon>
        <taxon>Vibrio</taxon>
    </lineage>
</organism>
<evidence type="ECO:0000313" key="2">
    <source>
        <dbReference type="Proteomes" id="UP000180133"/>
    </source>
</evidence>
<evidence type="ECO:0000313" key="1">
    <source>
        <dbReference type="EMBL" id="OHY92987.1"/>
    </source>
</evidence>